<protein>
    <recommendedName>
        <fullName evidence="4">Mediator complex subunit 15 KIX domain-containing protein</fullName>
    </recommendedName>
</protein>
<feature type="region of interest" description="Disordered" evidence="3">
    <location>
        <begin position="106"/>
        <end position="165"/>
    </location>
</feature>
<dbReference type="AlphaFoldDB" id="A0A368RQ80"/>
<dbReference type="SUPFAM" id="SSF47040">
    <property type="entry name" value="Kix domain of CBP (creb binding protein)"/>
    <property type="match status" value="1"/>
</dbReference>
<dbReference type="OrthoDB" id="1912459at2759"/>
<reference evidence="5" key="1">
    <citation type="journal article" date="2012" name="Nat. Biotechnol.">
        <title>Reference genome sequence of the model plant Setaria.</title>
        <authorList>
            <person name="Bennetzen J.L."/>
            <person name="Schmutz J."/>
            <person name="Wang H."/>
            <person name="Percifield R."/>
            <person name="Hawkins J."/>
            <person name="Pontaroli A.C."/>
            <person name="Estep M."/>
            <person name="Feng L."/>
            <person name="Vaughn J.N."/>
            <person name="Grimwood J."/>
            <person name="Jenkins J."/>
            <person name="Barry K."/>
            <person name="Lindquist E."/>
            <person name="Hellsten U."/>
            <person name="Deshpande S."/>
            <person name="Wang X."/>
            <person name="Wu X."/>
            <person name="Mitros T."/>
            <person name="Triplett J."/>
            <person name="Yang X."/>
            <person name="Ye C.Y."/>
            <person name="Mauro-Herrera M."/>
            <person name="Wang L."/>
            <person name="Li P."/>
            <person name="Sharma M."/>
            <person name="Sharma R."/>
            <person name="Ronald P.C."/>
            <person name="Panaud O."/>
            <person name="Kellogg E.A."/>
            <person name="Brutnell T.P."/>
            <person name="Doust A.N."/>
            <person name="Tuskan G.A."/>
            <person name="Rokhsar D."/>
            <person name="Devos K.M."/>
        </authorList>
    </citation>
    <scope>NUCLEOTIDE SEQUENCE [LARGE SCALE GENOMIC DNA]</scope>
    <source>
        <strain evidence="5">Yugu1</strain>
    </source>
</reference>
<gene>
    <name evidence="5" type="ORF">SETIT_6G254000v2</name>
</gene>
<dbReference type="InterPro" id="IPR036529">
    <property type="entry name" value="KIX_dom_sf"/>
</dbReference>
<name>A0A368RQ80_SETIT</name>
<comment type="subcellular location">
    <subcellularLocation>
        <location evidence="1">Nucleus</location>
    </subcellularLocation>
</comment>
<evidence type="ECO:0000313" key="5">
    <source>
        <dbReference type="EMBL" id="RCV32377.1"/>
    </source>
</evidence>
<evidence type="ECO:0000256" key="2">
    <source>
        <dbReference type="ARBA" id="ARBA00023242"/>
    </source>
</evidence>
<dbReference type="FunFam" id="1.10.246.20:FF:000003">
    <property type="entry name" value="Mediator of RNA polymerase II transcription subunit 15a"/>
    <property type="match status" value="1"/>
</dbReference>
<proteinExistence type="predicted"/>
<evidence type="ECO:0000256" key="3">
    <source>
        <dbReference type="SAM" id="MobiDB-lite"/>
    </source>
</evidence>
<dbReference type="InterPro" id="IPR036546">
    <property type="entry name" value="MED15_KIX"/>
</dbReference>
<evidence type="ECO:0000259" key="4">
    <source>
        <dbReference type="Pfam" id="PF16987"/>
    </source>
</evidence>
<dbReference type="STRING" id="4555.A0A368RQ80"/>
<dbReference type="GO" id="GO:0031490">
    <property type="term" value="F:chromatin DNA binding"/>
    <property type="evidence" value="ECO:0007669"/>
    <property type="project" value="InterPro"/>
</dbReference>
<dbReference type="GO" id="GO:0005634">
    <property type="term" value="C:nucleus"/>
    <property type="evidence" value="ECO:0007669"/>
    <property type="project" value="UniProtKB-SubCell"/>
</dbReference>
<evidence type="ECO:0000256" key="1">
    <source>
        <dbReference type="ARBA" id="ARBA00004123"/>
    </source>
</evidence>
<feature type="domain" description="Mediator complex subunit 15 KIX" evidence="4">
    <location>
        <begin position="34"/>
        <end position="105"/>
    </location>
</feature>
<dbReference type="InterPro" id="IPR044661">
    <property type="entry name" value="MED15a/b/c-like"/>
</dbReference>
<dbReference type="PANTHER" id="PTHR33137">
    <property type="entry name" value="MEDIATOR OF RNA POLYMERASE II TRANSCRIPTION SUBUNIT 15A-RELATED"/>
    <property type="match status" value="1"/>
</dbReference>
<reference evidence="5" key="2">
    <citation type="submission" date="2015-07" db="EMBL/GenBank/DDBJ databases">
        <authorList>
            <person name="Noorani M."/>
        </authorList>
    </citation>
    <scope>NUCLEOTIDE SEQUENCE</scope>
    <source>
        <strain evidence="5">Yugu1</strain>
    </source>
</reference>
<sequence>MDGAANSRPTQGADPAAVAAAGGVDPNAAAPAGGDWRTLLPPEARSRIVNKIMEALKKHRPVSAPEELSELQKIAVRFEEKIYTAATNPSDYLRKISLKMLSMENPGNAQVIPNQNPPGPDRGVPEEEHEEEFDREPEPEDQQHEPELPEGFEDGIAYDPTHKRT</sequence>
<feature type="compositionally biased region" description="Acidic residues" evidence="3">
    <location>
        <begin position="127"/>
        <end position="140"/>
    </location>
</feature>
<dbReference type="Pfam" id="PF16987">
    <property type="entry name" value="KIX_2"/>
    <property type="match status" value="1"/>
</dbReference>
<accession>A0A368RQ80</accession>
<dbReference type="EMBL" id="CM003533">
    <property type="protein sequence ID" value="RCV32377.1"/>
    <property type="molecule type" value="Genomic_DNA"/>
</dbReference>
<dbReference type="GO" id="GO:0003713">
    <property type="term" value="F:transcription coactivator activity"/>
    <property type="evidence" value="ECO:0007669"/>
    <property type="project" value="InterPro"/>
</dbReference>
<feature type="compositionally biased region" description="Low complexity" evidence="3">
    <location>
        <begin position="12"/>
        <end position="35"/>
    </location>
</feature>
<feature type="region of interest" description="Disordered" evidence="3">
    <location>
        <begin position="1"/>
        <end position="39"/>
    </location>
</feature>
<dbReference type="Gene3D" id="1.10.246.20">
    <property type="entry name" value="Coactivator CBP, KIX domain"/>
    <property type="match status" value="1"/>
</dbReference>
<organism evidence="5">
    <name type="scientific">Setaria italica</name>
    <name type="common">Foxtail millet</name>
    <name type="synonym">Panicum italicum</name>
    <dbReference type="NCBI Taxonomy" id="4555"/>
    <lineage>
        <taxon>Eukaryota</taxon>
        <taxon>Viridiplantae</taxon>
        <taxon>Streptophyta</taxon>
        <taxon>Embryophyta</taxon>
        <taxon>Tracheophyta</taxon>
        <taxon>Spermatophyta</taxon>
        <taxon>Magnoliopsida</taxon>
        <taxon>Liliopsida</taxon>
        <taxon>Poales</taxon>
        <taxon>Poaceae</taxon>
        <taxon>PACMAD clade</taxon>
        <taxon>Panicoideae</taxon>
        <taxon>Panicodae</taxon>
        <taxon>Paniceae</taxon>
        <taxon>Cenchrinae</taxon>
        <taxon>Setaria</taxon>
    </lineage>
</organism>
<keyword evidence="2" id="KW-0539">Nucleus</keyword>
<dbReference type="PANTHER" id="PTHR33137:SF4">
    <property type="entry name" value="MEDIATOR OF RNA POLYMERASE II TRANSCRIPTION SUBUNIT 15A-RELATED"/>
    <property type="match status" value="1"/>
</dbReference>